<dbReference type="Gene3D" id="1.10.10.10">
    <property type="entry name" value="Winged helix-like DNA-binding domain superfamily/Winged helix DNA-binding domain"/>
    <property type="match status" value="1"/>
</dbReference>
<evidence type="ECO:0000313" key="7">
    <source>
        <dbReference type="EMBL" id="TLD02898.1"/>
    </source>
</evidence>
<protein>
    <submittedName>
        <fullName evidence="7">HTH-type transcriptional regulatory protein GabR</fullName>
    </submittedName>
</protein>
<proteinExistence type="inferred from homology"/>
<feature type="domain" description="HTH gntR-type" evidence="6">
    <location>
        <begin position="14"/>
        <end position="82"/>
    </location>
</feature>
<reference evidence="7 8" key="1">
    <citation type="journal article" date="2019" name="Anaerobe">
        <title>Detection of Robinsoniella peoriensis in multiple bone samples of a trauma patient.</title>
        <authorList>
            <person name="Schrottner P."/>
            <person name="Hartwich K."/>
            <person name="Bunk B."/>
            <person name="Schober I."/>
            <person name="Helbig S."/>
            <person name="Rudolph W.W."/>
            <person name="Gunzer F."/>
        </authorList>
    </citation>
    <scope>NUCLEOTIDE SEQUENCE [LARGE SCALE GENOMIC DNA]</scope>
    <source>
        <strain evidence="7 8">DSM 106044</strain>
    </source>
</reference>
<keyword evidence="3" id="KW-0805">Transcription regulation</keyword>
<dbReference type="SMART" id="SM00345">
    <property type="entry name" value="HTH_GNTR"/>
    <property type="match status" value="1"/>
</dbReference>
<evidence type="ECO:0000256" key="5">
    <source>
        <dbReference type="ARBA" id="ARBA00023163"/>
    </source>
</evidence>
<dbReference type="InterPro" id="IPR051446">
    <property type="entry name" value="HTH_trans_reg/aminotransferase"/>
</dbReference>
<keyword evidence="5" id="KW-0804">Transcription</keyword>
<dbReference type="PANTHER" id="PTHR46577:SF1">
    <property type="entry name" value="HTH-TYPE TRANSCRIPTIONAL REGULATORY PROTEIN GABR"/>
    <property type="match status" value="1"/>
</dbReference>
<dbReference type="SUPFAM" id="SSF53383">
    <property type="entry name" value="PLP-dependent transferases"/>
    <property type="match status" value="1"/>
</dbReference>
<dbReference type="InterPro" id="IPR036388">
    <property type="entry name" value="WH-like_DNA-bd_sf"/>
</dbReference>
<dbReference type="GO" id="GO:0003700">
    <property type="term" value="F:DNA-binding transcription factor activity"/>
    <property type="evidence" value="ECO:0007669"/>
    <property type="project" value="InterPro"/>
</dbReference>
<dbReference type="GO" id="GO:0003677">
    <property type="term" value="F:DNA binding"/>
    <property type="evidence" value="ECO:0007669"/>
    <property type="project" value="UniProtKB-KW"/>
</dbReference>
<dbReference type="InterPro" id="IPR015421">
    <property type="entry name" value="PyrdxlP-dep_Trfase_major"/>
</dbReference>
<comment type="similarity">
    <text evidence="1">In the C-terminal section; belongs to the class-I pyridoxal-phosphate-dependent aminotransferase family.</text>
</comment>
<gene>
    <name evidence="7" type="primary">gabR_1</name>
    <name evidence="7" type="ORF">DSM106044_00185</name>
</gene>
<dbReference type="CDD" id="cd00609">
    <property type="entry name" value="AAT_like"/>
    <property type="match status" value="1"/>
</dbReference>
<comment type="caution">
    <text evidence="7">The sequence shown here is derived from an EMBL/GenBank/DDBJ whole genome shotgun (WGS) entry which is preliminary data.</text>
</comment>
<dbReference type="STRING" id="180332.GCA_000797495_03492"/>
<dbReference type="PANTHER" id="PTHR46577">
    <property type="entry name" value="HTH-TYPE TRANSCRIPTIONAL REGULATORY PROTEIN GABR"/>
    <property type="match status" value="1"/>
</dbReference>
<sequence>MNELTISLDVQSSRPLYEQIYEYIKNDIQNGGLPCKKRLPSTRNLAKHLQVSRSTVELAYEQLLSEGYIEAVPCKGYFVSDLDGLYHLSTAAQAPKKAVQEIKEYFAYDFSPSGVDLNSFPHNAWRKISKNILLEDNKDFFQLGEPKGESELRETIAAYLHQARGVNCSMEQIIIGAGNDYLLMLLCNLLGRGHIIAMENPTYKKAYDILNVLSNEMLVINMDKNGMDVAELENSRADIAYVMPSHQFPLGTIMPIKRRMQLLKWASEDEKRYIIEDDYDSEFRYKGKPIPALQGYDSHDKVIYIGTFSKSIAPAIRVSYLVLPKRLLAVYDEIGKIFSSTVSRVDQMIISRFLNEGYYERHLNKMRAVYKSRHDVLLEKLKGLESICTISGENAGVHILLSFVNGMSEDDAIEKARLKGVKVYGLSAYYVAAPRKTTMPTVILGYANLCEADIAEAVHRLIHAWIV</sequence>
<accession>A0A4V6HSH2</accession>
<dbReference type="InterPro" id="IPR015424">
    <property type="entry name" value="PyrdxlP-dep_Trfase"/>
</dbReference>
<dbReference type="InterPro" id="IPR036390">
    <property type="entry name" value="WH_DNA-bd_sf"/>
</dbReference>
<dbReference type="Gene3D" id="3.40.640.10">
    <property type="entry name" value="Type I PLP-dependent aspartate aminotransferase-like (Major domain)"/>
    <property type="match status" value="1"/>
</dbReference>
<dbReference type="SUPFAM" id="SSF46785">
    <property type="entry name" value="Winged helix' DNA-binding domain"/>
    <property type="match status" value="1"/>
</dbReference>
<evidence type="ECO:0000256" key="4">
    <source>
        <dbReference type="ARBA" id="ARBA00023125"/>
    </source>
</evidence>
<keyword evidence="4" id="KW-0238">DNA-binding</keyword>
<dbReference type="PRINTS" id="PR00035">
    <property type="entry name" value="HTHGNTR"/>
</dbReference>
<dbReference type="EMBL" id="QGQD01000005">
    <property type="protein sequence ID" value="TLD02898.1"/>
    <property type="molecule type" value="Genomic_DNA"/>
</dbReference>
<evidence type="ECO:0000256" key="3">
    <source>
        <dbReference type="ARBA" id="ARBA00023015"/>
    </source>
</evidence>
<keyword evidence="8" id="KW-1185">Reference proteome</keyword>
<dbReference type="Proteomes" id="UP000306509">
    <property type="component" value="Unassembled WGS sequence"/>
</dbReference>
<dbReference type="InterPro" id="IPR000524">
    <property type="entry name" value="Tscrpt_reg_HTH_GntR"/>
</dbReference>
<dbReference type="Pfam" id="PF00155">
    <property type="entry name" value="Aminotran_1_2"/>
    <property type="match status" value="1"/>
</dbReference>
<dbReference type="AlphaFoldDB" id="A0A4V6HSH2"/>
<evidence type="ECO:0000256" key="2">
    <source>
        <dbReference type="ARBA" id="ARBA00022898"/>
    </source>
</evidence>
<dbReference type="CDD" id="cd07377">
    <property type="entry name" value="WHTH_GntR"/>
    <property type="match status" value="1"/>
</dbReference>
<keyword evidence="2" id="KW-0663">Pyridoxal phosphate</keyword>
<dbReference type="Pfam" id="PF00392">
    <property type="entry name" value="GntR"/>
    <property type="match status" value="1"/>
</dbReference>
<evidence type="ECO:0000313" key="8">
    <source>
        <dbReference type="Proteomes" id="UP000306509"/>
    </source>
</evidence>
<evidence type="ECO:0000256" key="1">
    <source>
        <dbReference type="ARBA" id="ARBA00005384"/>
    </source>
</evidence>
<dbReference type="GO" id="GO:0030170">
    <property type="term" value="F:pyridoxal phosphate binding"/>
    <property type="evidence" value="ECO:0007669"/>
    <property type="project" value="InterPro"/>
</dbReference>
<name>A0A4V6HSH2_9FIRM</name>
<dbReference type="InterPro" id="IPR004839">
    <property type="entry name" value="Aminotransferase_I/II_large"/>
</dbReference>
<dbReference type="RefSeq" id="WP_138001554.1">
    <property type="nucleotide sequence ID" value="NZ_CAUSDN010000205.1"/>
</dbReference>
<evidence type="ECO:0000259" key="6">
    <source>
        <dbReference type="PROSITE" id="PS50949"/>
    </source>
</evidence>
<dbReference type="PROSITE" id="PS50949">
    <property type="entry name" value="HTH_GNTR"/>
    <property type="match status" value="1"/>
</dbReference>
<organism evidence="7 8">
    <name type="scientific">Robinsoniella peoriensis</name>
    <dbReference type="NCBI Taxonomy" id="180332"/>
    <lineage>
        <taxon>Bacteria</taxon>
        <taxon>Bacillati</taxon>
        <taxon>Bacillota</taxon>
        <taxon>Clostridia</taxon>
        <taxon>Lachnospirales</taxon>
        <taxon>Lachnospiraceae</taxon>
        <taxon>Robinsoniella</taxon>
    </lineage>
</organism>